<name>A0A8R7UT39_TRIUA</name>
<evidence type="ECO:0000313" key="3">
    <source>
        <dbReference type="Proteomes" id="UP000015106"/>
    </source>
</evidence>
<organism evidence="2 3">
    <name type="scientific">Triticum urartu</name>
    <name type="common">Red wild einkorn</name>
    <name type="synonym">Crithodium urartu</name>
    <dbReference type="NCBI Taxonomy" id="4572"/>
    <lineage>
        <taxon>Eukaryota</taxon>
        <taxon>Viridiplantae</taxon>
        <taxon>Streptophyta</taxon>
        <taxon>Embryophyta</taxon>
        <taxon>Tracheophyta</taxon>
        <taxon>Spermatophyta</taxon>
        <taxon>Magnoliopsida</taxon>
        <taxon>Liliopsida</taxon>
        <taxon>Poales</taxon>
        <taxon>Poaceae</taxon>
        <taxon>BOP clade</taxon>
        <taxon>Pooideae</taxon>
        <taxon>Triticodae</taxon>
        <taxon>Triticeae</taxon>
        <taxon>Triticinae</taxon>
        <taxon>Triticum</taxon>
    </lineage>
</organism>
<protein>
    <submittedName>
        <fullName evidence="2">Uncharacterized protein</fullName>
    </submittedName>
</protein>
<dbReference type="EnsemblPlants" id="TuG1812G0600000979.01.T03">
    <property type="protein sequence ID" value="TuG1812G0600000979.01.T03"/>
    <property type="gene ID" value="TuG1812G0600000979.01"/>
</dbReference>
<accession>A0A8R7UT39</accession>
<dbReference type="Gramene" id="TuG1812G0600000979.01.T03">
    <property type="protein sequence ID" value="TuG1812G0600000979.01.T03"/>
    <property type="gene ID" value="TuG1812G0600000979.01"/>
</dbReference>
<reference evidence="2" key="2">
    <citation type="submission" date="2018-03" db="EMBL/GenBank/DDBJ databases">
        <title>The Triticum urartu genome reveals the dynamic nature of wheat genome evolution.</title>
        <authorList>
            <person name="Ling H."/>
            <person name="Ma B."/>
            <person name="Shi X."/>
            <person name="Liu H."/>
            <person name="Dong L."/>
            <person name="Sun H."/>
            <person name="Cao Y."/>
            <person name="Gao Q."/>
            <person name="Zheng S."/>
            <person name="Li Y."/>
            <person name="Yu Y."/>
            <person name="Du H."/>
            <person name="Qi M."/>
            <person name="Li Y."/>
            <person name="Yu H."/>
            <person name="Cui Y."/>
            <person name="Wang N."/>
            <person name="Chen C."/>
            <person name="Wu H."/>
            <person name="Zhao Y."/>
            <person name="Zhang J."/>
            <person name="Li Y."/>
            <person name="Zhou W."/>
            <person name="Zhang B."/>
            <person name="Hu W."/>
            <person name="Eijk M."/>
            <person name="Tang J."/>
            <person name="Witsenboer H."/>
            <person name="Zhao S."/>
            <person name="Li Z."/>
            <person name="Zhang A."/>
            <person name="Wang D."/>
            <person name="Liang C."/>
        </authorList>
    </citation>
    <scope>NUCLEOTIDE SEQUENCE [LARGE SCALE GENOMIC DNA]</scope>
    <source>
        <strain evidence="2">cv. G1812</strain>
    </source>
</reference>
<reference evidence="3" key="1">
    <citation type="journal article" date="2013" name="Nature">
        <title>Draft genome of the wheat A-genome progenitor Triticum urartu.</title>
        <authorList>
            <person name="Ling H.Q."/>
            <person name="Zhao S."/>
            <person name="Liu D."/>
            <person name="Wang J."/>
            <person name="Sun H."/>
            <person name="Zhang C."/>
            <person name="Fan H."/>
            <person name="Li D."/>
            <person name="Dong L."/>
            <person name="Tao Y."/>
            <person name="Gao C."/>
            <person name="Wu H."/>
            <person name="Li Y."/>
            <person name="Cui Y."/>
            <person name="Guo X."/>
            <person name="Zheng S."/>
            <person name="Wang B."/>
            <person name="Yu K."/>
            <person name="Liang Q."/>
            <person name="Yang W."/>
            <person name="Lou X."/>
            <person name="Chen J."/>
            <person name="Feng M."/>
            <person name="Jian J."/>
            <person name="Zhang X."/>
            <person name="Luo G."/>
            <person name="Jiang Y."/>
            <person name="Liu J."/>
            <person name="Wang Z."/>
            <person name="Sha Y."/>
            <person name="Zhang B."/>
            <person name="Wu H."/>
            <person name="Tang D."/>
            <person name="Shen Q."/>
            <person name="Xue P."/>
            <person name="Zou S."/>
            <person name="Wang X."/>
            <person name="Liu X."/>
            <person name="Wang F."/>
            <person name="Yang Y."/>
            <person name="An X."/>
            <person name="Dong Z."/>
            <person name="Zhang K."/>
            <person name="Zhang X."/>
            <person name="Luo M.C."/>
            <person name="Dvorak J."/>
            <person name="Tong Y."/>
            <person name="Wang J."/>
            <person name="Yang H."/>
            <person name="Li Z."/>
            <person name="Wang D."/>
            <person name="Zhang A."/>
            <person name="Wang J."/>
        </authorList>
    </citation>
    <scope>NUCLEOTIDE SEQUENCE</scope>
    <source>
        <strain evidence="3">cv. G1812</strain>
    </source>
</reference>
<proteinExistence type="predicted"/>
<evidence type="ECO:0000313" key="2">
    <source>
        <dbReference type="EnsemblPlants" id="TuG1812G0600000979.01.T03"/>
    </source>
</evidence>
<keyword evidence="3" id="KW-1185">Reference proteome</keyword>
<feature type="compositionally biased region" description="Low complexity" evidence="1">
    <location>
        <begin position="44"/>
        <end position="54"/>
    </location>
</feature>
<sequence>MLRRLALPPWLRPHACSSGPRRSFILGMWSSRRGGGPWHRDHPSSSTEAARAAETPGSILLSCRSSSARRRREANRRSTMQMLFLYAYKVFEEIPRRLTGSFCIRTCICRCYVKRPKM</sequence>
<reference evidence="2" key="3">
    <citation type="submission" date="2022-06" db="UniProtKB">
        <authorList>
            <consortium name="EnsemblPlants"/>
        </authorList>
    </citation>
    <scope>IDENTIFICATION</scope>
</reference>
<dbReference type="AlphaFoldDB" id="A0A8R7UT39"/>
<evidence type="ECO:0000256" key="1">
    <source>
        <dbReference type="SAM" id="MobiDB-lite"/>
    </source>
</evidence>
<feature type="region of interest" description="Disordered" evidence="1">
    <location>
        <begin position="34"/>
        <end position="54"/>
    </location>
</feature>
<dbReference type="Proteomes" id="UP000015106">
    <property type="component" value="Chromosome 6"/>
</dbReference>